<keyword evidence="7 10" id="KW-1208">Phospholipid metabolism</keyword>
<dbReference type="Gene3D" id="3.40.718.10">
    <property type="entry name" value="Isopropylmalate Dehydrogenase"/>
    <property type="match status" value="1"/>
</dbReference>
<keyword evidence="4 10" id="KW-0808">Transferase</keyword>
<evidence type="ECO:0000256" key="5">
    <source>
        <dbReference type="ARBA" id="ARBA00023098"/>
    </source>
</evidence>
<dbReference type="UniPathway" id="UPA00085"/>
<evidence type="ECO:0000256" key="1">
    <source>
        <dbReference type="ARBA" id="ARBA00001232"/>
    </source>
</evidence>
<keyword evidence="3 10" id="KW-0444">Lipid biosynthesis</keyword>
<dbReference type="EMBL" id="MJIE01000001">
    <property type="protein sequence ID" value="OLR54646.1"/>
    <property type="molecule type" value="Genomic_DNA"/>
</dbReference>
<dbReference type="GO" id="GO:0008654">
    <property type="term" value="P:phospholipid biosynthetic process"/>
    <property type="evidence" value="ECO:0007669"/>
    <property type="project" value="UniProtKB-KW"/>
</dbReference>
<dbReference type="Proteomes" id="UP000187404">
    <property type="component" value="Unassembled WGS sequence"/>
</dbReference>
<keyword evidence="5 10" id="KW-0443">Lipid metabolism</keyword>
<dbReference type="EC" id="2.3.1.274" evidence="8 10"/>
<comment type="subunit">
    <text evidence="9 10">Homodimer. Probably interacts with PlsY.</text>
</comment>
<protein>
    <recommendedName>
        <fullName evidence="8 10">Phosphate acyltransferase</fullName>
        <ecNumber evidence="8 10">2.3.1.274</ecNumber>
    </recommendedName>
    <alternativeName>
        <fullName evidence="10">Acyl-ACP phosphotransacylase</fullName>
    </alternativeName>
    <alternativeName>
        <fullName evidence="10">Acyl-[acyl-carrier-protein]--phosphate acyltransferase</fullName>
    </alternativeName>
    <alternativeName>
        <fullName evidence="10">Phosphate-acyl-ACP acyltransferase</fullName>
    </alternativeName>
</protein>
<dbReference type="PANTHER" id="PTHR30100:SF1">
    <property type="entry name" value="PHOSPHATE ACYLTRANSFERASE"/>
    <property type="match status" value="1"/>
</dbReference>
<evidence type="ECO:0000313" key="11">
    <source>
        <dbReference type="EMBL" id="OLR54646.1"/>
    </source>
</evidence>
<keyword evidence="12" id="KW-1185">Reference proteome</keyword>
<evidence type="ECO:0000313" key="12">
    <source>
        <dbReference type="Proteomes" id="UP000187404"/>
    </source>
</evidence>
<name>A0A1Q9JEK1_9FIRM</name>
<organism evidence="11 12">
    <name type="scientific">Hornefia porci</name>
    <dbReference type="NCBI Taxonomy" id="2652292"/>
    <lineage>
        <taxon>Bacteria</taxon>
        <taxon>Bacillati</taxon>
        <taxon>Bacillota</taxon>
        <taxon>Clostridia</taxon>
        <taxon>Peptostreptococcales</taxon>
        <taxon>Anaerovoracaceae</taxon>
        <taxon>Hornefia</taxon>
    </lineage>
</organism>
<keyword evidence="2 10" id="KW-0963">Cytoplasm</keyword>
<accession>A0A1Q9JEK1</accession>
<evidence type="ECO:0000256" key="8">
    <source>
        <dbReference type="ARBA" id="ARBA00024069"/>
    </source>
</evidence>
<dbReference type="PIRSF" id="PIRSF002465">
    <property type="entry name" value="Phsphlp_syn_PlsX"/>
    <property type="match status" value="1"/>
</dbReference>
<dbReference type="NCBIfam" id="TIGR00182">
    <property type="entry name" value="plsX"/>
    <property type="match status" value="1"/>
</dbReference>
<sequence>MRILLDGMGGDHAPECVVEGAIAAAGQISDEIVLIGQEELLRQLLNRYGYRGDRIRIVHAGDTISNDESPVRAVRRKKDSSIVIGMSMVRDGEGDVFISAGSTGALLAGGLFILGRVDGIDRPALATVYPVIGHEPSLLVDTGANAECKPKNLLDFGIMGSIYMDKVLGRENPTVGLVNNGSEAHKGTALTKAAYELLDRSSLNFIGNIEARDLQDAVCDVIVTDGFTGNVIIKLTEGMGLMVLRELKSRFMTSTRSKMGALLLSDQLRAIKSEFDYAEYGGAPILGVKGALLKMHGSSDARAVEQTILKAVPYVNENVVETIGSAMAEIVAKEGENAENHE</sequence>
<dbReference type="InterPro" id="IPR003664">
    <property type="entry name" value="FA_synthesis"/>
</dbReference>
<evidence type="ECO:0000256" key="10">
    <source>
        <dbReference type="HAMAP-Rule" id="MF_00019"/>
    </source>
</evidence>
<dbReference type="PANTHER" id="PTHR30100">
    <property type="entry name" value="FATTY ACID/PHOSPHOLIPID SYNTHESIS PROTEIN PLSX"/>
    <property type="match status" value="1"/>
</dbReference>
<dbReference type="OrthoDB" id="9806408at2"/>
<dbReference type="Pfam" id="PF02504">
    <property type="entry name" value="FA_synthesis"/>
    <property type="match status" value="1"/>
</dbReference>
<dbReference type="GO" id="GO:0005737">
    <property type="term" value="C:cytoplasm"/>
    <property type="evidence" value="ECO:0007669"/>
    <property type="project" value="UniProtKB-SubCell"/>
</dbReference>
<keyword evidence="6 10" id="KW-0594">Phospholipid biosynthesis</keyword>
<evidence type="ECO:0000256" key="2">
    <source>
        <dbReference type="ARBA" id="ARBA00022490"/>
    </source>
</evidence>
<dbReference type="GO" id="GO:0006633">
    <property type="term" value="P:fatty acid biosynthetic process"/>
    <property type="evidence" value="ECO:0007669"/>
    <property type="project" value="UniProtKB-UniRule"/>
</dbReference>
<evidence type="ECO:0000256" key="6">
    <source>
        <dbReference type="ARBA" id="ARBA00023209"/>
    </source>
</evidence>
<dbReference type="SUPFAM" id="SSF53659">
    <property type="entry name" value="Isocitrate/Isopropylmalate dehydrogenase-like"/>
    <property type="match status" value="1"/>
</dbReference>
<evidence type="ECO:0000256" key="4">
    <source>
        <dbReference type="ARBA" id="ARBA00022679"/>
    </source>
</evidence>
<reference evidence="11 12" key="1">
    <citation type="journal article" date="2016" name="Appl. Environ. Microbiol.">
        <title>Function and Phylogeny of Bacterial Butyryl Coenzyme A:Acetate Transferases and Their Diversity in the Proximal Colon of Swine.</title>
        <authorList>
            <person name="Trachsel J."/>
            <person name="Bayles D.O."/>
            <person name="Looft T."/>
            <person name="Levine U.Y."/>
            <person name="Allen H.K."/>
        </authorList>
    </citation>
    <scope>NUCLEOTIDE SEQUENCE [LARGE SCALE GENOMIC DNA]</scope>
    <source>
        <strain evidence="11 12">68-3-10</strain>
    </source>
</reference>
<evidence type="ECO:0000256" key="3">
    <source>
        <dbReference type="ARBA" id="ARBA00022516"/>
    </source>
</evidence>
<dbReference type="HAMAP" id="MF_00019">
    <property type="entry name" value="PlsX"/>
    <property type="match status" value="1"/>
</dbReference>
<proteinExistence type="inferred from homology"/>
<dbReference type="RefSeq" id="WP_075711666.1">
    <property type="nucleotide sequence ID" value="NZ_MJIE01000001.1"/>
</dbReference>
<evidence type="ECO:0000256" key="7">
    <source>
        <dbReference type="ARBA" id="ARBA00023264"/>
    </source>
</evidence>
<dbReference type="STRING" id="1261640.BHK98_00190"/>
<comment type="caution">
    <text evidence="11">The sequence shown here is derived from an EMBL/GenBank/DDBJ whole genome shotgun (WGS) entry which is preliminary data.</text>
</comment>
<comment type="pathway">
    <text evidence="10">Lipid metabolism; phospholipid metabolism.</text>
</comment>
<keyword evidence="11" id="KW-0012">Acyltransferase</keyword>
<comment type="catalytic activity">
    <reaction evidence="1 10">
        <text>a fatty acyl-[ACP] + phosphate = an acyl phosphate + holo-[ACP]</text>
        <dbReference type="Rhea" id="RHEA:42292"/>
        <dbReference type="Rhea" id="RHEA-COMP:9685"/>
        <dbReference type="Rhea" id="RHEA-COMP:14125"/>
        <dbReference type="ChEBI" id="CHEBI:43474"/>
        <dbReference type="ChEBI" id="CHEBI:59918"/>
        <dbReference type="ChEBI" id="CHEBI:64479"/>
        <dbReference type="ChEBI" id="CHEBI:138651"/>
        <dbReference type="EC" id="2.3.1.274"/>
    </reaction>
</comment>
<evidence type="ECO:0000256" key="9">
    <source>
        <dbReference type="ARBA" id="ARBA00046608"/>
    </source>
</evidence>
<gene>
    <name evidence="10" type="primary">plsX</name>
    <name evidence="11" type="ORF">BHK98_00190</name>
</gene>
<comment type="similarity">
    <text evidence="10">Belongs to the PlsX family.</text>
</comment>
<dbReference type="InterPro" id="IPR012281">
    <property type="entry name" value="Phospholipid_synth_PlsX-like"/>
</dbReference>
<comment type="function">
    <text evidence="10">Catalyzes the reversible formation of acyl-phosphate (acyl-PO(4)) from acyl-[acyl-carrier-protein] (acyl-ACP). This enzyme utilizes acyl-ACP as fatty acyl donor, but not acyl-CoA.</text>
</comment>
<dbReference type="GO" id="GO:0043811">
    <property type="term" value="F:phosphate:acyl-[acyl carrier protein] acyltransferase activity"/>
    <property type="evidence" value="ECO:0007669"/>
    <property type="project" value="UniProtKB-UniRule"/>
</dbReference>
<dbReference type="AlphaFoldDB" id="A0A1Q9JEK1"/>
<comment type="subcellular location">
    <subcellularLocation>
        <location evidence="10">Cytoplasm</location>
    </subcellularLocation>
    <text evidence="10">Associated with the membrane possibly through PlsY.</text>
</comment>